<dbReference type="PANTHER" id="PTHR33841">
    <property type="entry name" value="DNA METHYLTRANSFERASE YEEA-RELATED"/>
    <property type="match status" value="1"/>
</dbReference>
<dbReference type="InterPro" id="IPR002052">
    <property type="entry name" value="DNA_methylase_N6_adenine_CS"/>
</dbReference>
<dbReference type="EMBL" id="DTGZ01000131">
    <property type="protein sequence ID" value="HGV98023.1"/>
    <property type="molecule type" value="Genomic_DNA"/>
</dbReference>
<accession>A0A7C4THK1</accession>
<dbReference type="InterPro" id="IPR050953">
    <property type="entry name" value="N4_N6_ade-DNA_methylase"/>
</dbReference>
<keyword evidence="4" id="KW-0680">Restriction system</keyword>
<feature type="domain" description="Type II methyltransferase M.Eco57I C-terminal" evidence="6">
    <location>
        <begin position="296"/>
        <end position="517"/>
    </location>
</feature>
<keyword evidence="3" id="KW-0949">S-adenosyl-L-methionine</keyword>
<dbReference type="GO" id="GO:0008170">
    <property type="term" value="F:N-methyltransferase activity"/>
    <property type="evidence" value="ECO:0007669"/>
    <property type="project" value="InterPro"/>
</dbReference>
<keyword evidence="1 7" id="KW-0489">Methyltransferase</keyword>
<evidence type="ECO:0000256" key="2">
    <source>
        <dbReference type="ARBA" id="ARBA00022679"/>
    </source>
</evidence>
<evidence type="ECO:0000259" key="5">
    <source>
        <dbReference type="Pfam" id="PF02384"/>
    </source>
</evidence>
<gene>
    <name evidence="7" type="ORF">ENV60_06980</name>
</gene>
<feature type="domain" description="DNA methylase adenine-specific" evidence="5">
    <location>
        <begin position="25"/>
        <end position="251"/>
    </location>
</feature>
<reference evidence="7" key="1">
    <citation type="journal article" date="2020" name="mSystems">
        <title>Genome- and Community-Level Interaction Insights into Carbon Utilization and Element Cycling Functions of Hydrothermarchaeota in Hydrothermal Sediment.</title>
        <authorList>
            <person name="Zhou Z."/>
            <person name="Liu Y."/>
            <person name="Xu W."/>
            <person name="Pan J."/>
            <person name="Luo Z.H."/>
            <person name="Li M."/>
        </authorList>
    </citation>
    <scope>NUCLEOTIDE SEQUENCE [LARGE SCALE GENOMIC DNA]</scope>
    <source>
        <strain evidence="7">SpSt-774</strain>
    </source>
</reference>
<dbReference type="SUPFAM" id="SSF53335">
    <property type="entry name" value="S-adenosyl-L-methionine-dependent methyltransferases"/>
    <property type="match status" value="1"/>
</dbReference>
<evidence type="ECO:0000256" key="4">
    <source>
        <dbReference type="ARBA" id="ARBA00022747"/>
    </source>
</evidence>
<dbReference type="AlphaFoldDB" id="A0A7C4THK1"/>
<sequence>MNTEIEKNIFSDQPEIEYSSLIPYQERKAIGQFFTPFPIAQFMAEWIISSNNHAKTILDPGVGLGIFFRAIISQKGKESYNFIGYDIDDTILKHAKQIFKALPNVKVTLEKKDYLFNDWENKYDGIICNPPYLKFHDYKNKNEILSVFESKLKMRLSGFTNIYTLFFLKSMNQLSDLGRAAYIVPSEFLNADYGTKVKEYLIKSERLRFIIIIDFKTNVFNEAITTSSILLFANDKHNTDVEFINIKSLDELKALEYYIKSYPLCKTGRIIIKSNQLDPTKKWRIYYGNMNGNKYKNLVPLSIFGKVVRGIATGDNNYFCFSESRAKQYSIPDKYLLPCITKANYAPRHFFTQDDFNRLKQEDKPVYLLNALDLDDRNLLKYLQMGEKKGVNKKYLTCHRNPWYTIENRPPAPILVTVFSRGGLRFVRNEAKVHNLTSFHCVYIDPINSDKVDLLMAYLLTDVSQEIFNDDKREYGDGLDKFEPNDLNNAKVINLSVIDKQTETKILEYYDTYRQKEIGNENTKEIKNKLNAIFYDLLRR</sequence>
<evidence type="ECO:0000313" key="7">
    <source>
        <dbReference type="EMBL" id="HGV98023.1"/>
    </source>
</evidence>
<organism evidence="7">
    <name type="scientific">candidate division WOR-3 bacterium</name>
    <dbReference type="NCBI Taxonomy" id="2052148"/>
    <lineage>
        <taxon>Bacteria</taxon>
        <taxon>Bacteria division WOR-3</taxon>
    </lineage>
</organism>
<dbReference type="InterPro" id="IPR003356">
    <property type="entry name" value="DNA_methylase_A-5"/>
</dbReference>
<evidence type="ECO:0000256" key="3">
    <source>
        <dbReference type="ARBA" id="ARBA00022691"/>
    </source>
</evidence>
<dbReference type="Gene3D" id="3.40.50.150">
    <property type="entry name" value="Vaccinia Virus protein VP39"/>
    <property type="match status" value="1"/>
</dbReference>
<dbReference type="PRINTS" id="PR00507">
    <property type="entry name" value="N12N6MTFRASE"/>
</dbReference>
<dbReference type="CDD" id="cd02440">
    <property type="entry name" value="AdoMet_MTases"/>
    <property type="match status" value="1"/>
</dbReference>
<proteinExistence type="predicted"/>
<comment type="caution">
    <text evidence="7">The sequence shown here is derived from an EMBL/GenBank/DDBJ whole genome shotgun (WGS) entry which is preliminary data.</text>
</comment>
<evidence type="ECO:0000259" key="6">
    <source>
        <dbReference type="Pfam" id="PF22837"/>
    </source>
</evidence>
<dbReference type="Pfam" id="PF22837">
    <property type="entry name" value="M_Eco57I_C"/>
    <property type="match status" value="1"/>
</dbReference>
<dbReference type="PANTHER" id="PTHR33841:SF5">
    <property type="entry name" value="DNA METHYLASE (MODIFICATION METHYLASE) (METHYLTRANSFERASE)-RELATED"/>
    <property type="match status" value="1"/>
</dbReference>
<dbReference type="InterPro" id="IPR054520">
    <property type="entry name" value="M_Eco57I_C"/>
</dbReference>
<dbReference type="Pfam" id="PF02384">
    <property type="entry name" value="N6_Mtase"/>
    <property type="match status" value="1"/>
</dbReference>
<dbReference type="GO" id="GO:0009007">
    <property type="term" value="F:site-specific DNA-methyltransferase (adenine-specific) activity"/>
    <property type="evidence" value="ECO:0007669"/>
    <property type="project" value="UniProtKB-EC"/>
</dbReference>
<evidence type="ECO:0000256" key="1">
    <source>
        <dbReference type="ARBA" id="ARBA00022603"/>
    </source>
</evidence>
<dbReference type="GO" id="GO:0032259">
    <property type="term" value="P:methylation"/>
    <property type="evidence" value="ECO:0007669"/>
    <property type="project" value="UniProtKB-KW"/>
</dbReference>
<dbReference type="GO" id="GO:0009307">
    <property type="term" value="P:DNA restriction-modification system"/>
    <property type="evidence" value="ECO:0007669"/>
    <property type="project" value="UniProtKB-KW"/>
</dbReference>
<dbReference type="GO" id="GO:0003677">
    <property type="term" value="F:DNA binding"/>
    <property type="evidence" value="ECO:0007669"/>
    <property type="project" value="InterPro"/>
</dbReference>
<protein>
    <submittedName>
        <fullName evidence="7">Methyltransferase domain-containing protein</fullName>
    </submittedName>
</protein>
<dbReference type="InterPro" id="IPR029063">
    <property type="entry name" value="SAM-dependent_MTases_sf"/>
</dbReference>
<dbReference type="PROSITE" id="PS00092">
    <property type="entry name" value="N6_MTASE"/>
    <property type="match status" value="1"/>
</dbReference>
<name>A0A7C4THK1_UNCW3</name>
<keyword evidence="2 7" id="KW-0808">Transferase</keyword>